<proteinExistence type="predicted"/>
<dbReference type="InterPro" id="IPR013083">
    <property type="entry name" value="Znf_RING/FYVE/PHD"/>
</dbReference>
<evidence type="ECO:0000313" key="2">
    <source>
        <dbReference type="Proteomes" id="UP000054877"/>
    </source>
</evidence>
<gene>
    <name evidence="1" type="ORF">Lspi_0433</name>
</gene>
<dbReference type="Gene3D" id="3.30.40.10">
    <property type="entry name" value="Zinc/RING finger domain, C3HC4 (zinc finger)"/>
    <property type="match status" value="1"/>
</dbReference>
<dbReference type="STRING" id="452.Lspi_0433"/>
<dbReference type="PATRIC" id="fig|452.5.peg.472"/>
<reference evidence="1 2" key="1">
    <citation type="submission" date="2015-11" db="EMBL/GenBank/DDBJ databases">
        <title>Genomic analysis of 38 Legionella species identifies large and diverse effector repertoires.</title>
        <authorList>
            <person name="Burstein D."/>
            <person name="Amaro F."/>
            <person name="Zusman T."/>
            <person name="Lifshitz Z."/>
            <person name="Cohen O."/>
            <person name="Gilbert J.A."/>
            <person name="Pupko T."/>
            <person name="Shuman H.A."/>
            <person name="Segal G."/>
        </authorList>
    </citation>
    <scope>NUCLEOTIDE SEQUENCE [LARGE SCALE GENOMIC DNA]</scope>
    <source>
        <strain evidence="1 2">Mt.St.Helens-9</strain>
    </source>
</reference>
<comment type="caution">
    <text evidence="1">The sequence shown here is derived from an EMBL/GenBank/DDBJ whole genome shotgun (WGS) entry which is preliminary data.</text>
</comment>
<dbReference type="Proteomes" id="UP000054877">
    <property type="component" value="Unassembled WGS sequence"/>
</dbReference>
<evidence type="ECO:0000313" key="1">
    <source>
        <dbReference type="EMBL" id="KTD65721.1"/>
    </source>
</evidence>
<dbReference type="OrthoDB" id="5644921at2"/>
<dbReference type="EMBL" id="LNYX01000005">
    <property type="protein sequence ID" value="KTD65721.1"/>
    <property type="molecule type" value="Genomic_DNA"/>
</dbReference>
<organism evidence="1 2">
    <name type="scientific">Legionella spiritensis</name>
    <dbReference type="NCBI Taxonomy" id="452"/>
    <lineage>
        <taxon>Bacteria</taxon>
        <taxon>Pseudomonadati</taxon>
        <taxon>Pseudomonadota</taxon>
        <taxon>Gammaproteobacteria</taxon>
        <taxon>Legionellales</taxon>
        <taxon>Legionellaceae</taxon>
        <taxon>Legionella</taxon>
    </lineage>
</organism>
<keyword evidence="2" id="KW-1185">Reference proteome</keyword>
<dbReference type="AlphaFoldDB" id="A0A0W0Z9K4"/>
<sequence>MKNNDDMYEIINEDMKFSIIHKLSIDKAEQKILRSNLYRPFLIRESSKEGCLTVSFLDSSGQCSHRRFAYIHEQWENVSIEKVYKKYKDEIEAKNLNLHGIMNAVNSLIGKLKESGYDIHDSNRFIRPNAIDKTENEAYSGYIILDDVYETVKNEGELSEDQLNFLGKTEKNMEFLQDDCLISLEELDSLQEHAFTKDNPKRLYKKEELTQWVQQKGTDPITKRKMTVDDIGCTSTFFRINNKLNRIKERLNNEPEKDENTMNRKI</sequence>
<dbReference type="RefSeq" id="WP_058482373.1">
    <property type="nucleotide sequence ID" value="NZ_CAAAII010000003.1"/>
</dbReference>
<name>A0A0W0Z9K4_LEGSP</name>
<protein>
    <submittedName>
        <fullName evidence="1">Uncharacterized protein</fullName>
    </submittedName>
</protein>
<accession>A0A0W0Z9K4</accession>